<protein>
    <recommendedName>
        <fullName evidence="2">Methyltransferase domain-containing protein</fullName>
    </recommendedName>
</protein>
<dbReference type="Gene3D" id="3.40.50.150">
    <property type="entry name" value="Vaccinia Virus protein VP39"/>
    <property type="match status" value="1"/>
</dbReference>
<keyword evidence="4" id="KW-1185">Reference proteome</keyword>
<feature type="domain" description="Methyltransferase" evidence="2">
    <location>
        <begin position="37"/>
        <end position="143"/>
    </location>
</feature>
<evidence type="ECO:0000256" key="1">
    <source>
        <dbReference type="SAM" id="MobiDB-lite"/>
    </source>
</evidence>
<dbReference type="EMBL" id="JAXOVC010000005">
    <property type="protein sequence ID" value="KAK4501515.1"/>
    <property type="molecule type" value="Genomic_DNA"/>
</dbReference>
<dbReference type="InterPro" id="IPR025714">
    <property type="entry name" value="Methyltranfer_dom"/>
</dbReference>
<proteinExistence type="predicted"/>
<dbReference type="SUPFAM" id="SSF53335">
    <property type="entry name" value="S-adenosyl-L-methionine-dependent methyltransferases"/>
    <property type="match status" value="1"/>
</dbReference>
<sequence length="268" mass="30027">MNGSAYMQGHDASTLASHRTRSAEKQADYLLPRITATSRILDVGCGPGTITCDFAKLASQGEVIGVDYSETAVGSAQAEAEERGITNVKFRTGTAHKLPFDDETFDIVHCHAVLVHIPDVPAALKEMRRVCKTGGYVAAGEPDWETCIVHPYDPRLERWIEVHRELKRRENVEPRCGRYLGSWALEAGFAQDKITVACDVLHYFGAEQVRWWGELYSKRMQTEVGERALKYGVATAEEVEQFATAYLRWSQTEGALWAMTRMKLLAEK</sequence>
<dbReference type="InterPro" id="IPR029063">
    <property type="entry name" value="SAM-dependent_MTases_sf"/>
</dbReference>
<dbReference type="PANTHER" id="PTHR43861">
    <property type="entry name" value="TRANS-ACONITATE 2-METHYLTRANSFERASE-RELATED"/>
    <property type="match status" value="1"/>
</dbReference>
<comment type="caution">
    <text evidence="3">The sequence shown here is derived from an EMBL/GenBank/DDBJ whole genome shotgun (WGS) entry which is preliminary data.</text>
</comment>
<dbReference type="Proteomes" id="UP001305779">
    <property type="component" value="Unassembled WGS sequence"/>
</dbReference>
<accession>A0ABR0EJ49</accession>
<evidence type="ECO:0000313" key="4">
    <source>
        <dbReference type="Proteomes" id="UP001305779"/>
    </source>
</evidence>
<reference evidence="3 4" key="1">
    <citation type="journal article" date="2023" name="G3 (Bethesda)">
        <title>A chromosome-level genome assembly of Zasmidium syzygii isolated from banana leaves.</title>
        <authorList>
            <person name="van Westerhoven A.C."/>
            <person name="Mehrabi R."/>
            <person name="Talebi R."/>
            <person name="Steentjes M.B.F."/>
            <person name="Corcolon B."/>
            <person name="Chong P.A."/>
            <person name="Kema G.H.J."/>
            <person name="Seidl M.F."/>
        </authorList>
    </citation>
    <scope>NUCLEOTIDE SEQUENCE [LARGE SCALE GENOMIC DNA]</scope>
    <source>
        <strain evidence="3 4">P124</strain>
    </source>
</reference>
<feature type="region of interest" description="Disordered" evidence="1">
    <location>
        <begin position="1"/>
        <end position="20"/>
    </location>
</feature>
<dbReference type="CDD" id="cd02440">
    <property type="entry name" value="AdoMet_MTases"/>
    <property type="match status" value="1"/>
</dbReference>
<evidence type="ECO:0000259" key="2">
    <source>
        <dbReference type="Pfam" id="PF13847"/>
    </source>
</evidence>
<evidence type="ECO:0000313" key="3">
    <source>
        <dbReference type="EMBL" id="KAK4501515.1"/>
    </source>
</evidence>
<organism evidence="3 4">
    <name type="scientific">Zasmidium cellare</name>
    <name type="common">Wine cellar mold</name>
    <name type="synonym">Racodium cellare</name>
    <dbReference type="NCBI Taxonomy" id="395010"/>
    <lineage>
        <taxon>Eukaryota</taxon>
        <taxon>Fungi</taxon>
        <taxon>Dikarya</taxon>
        <taxon>Ascomycota</taxon>
        <taxon>Pezizomycotina</taxon>
        <taxon>Dothideomycetes</taxon>
        <taxon>Dothideomycetidae</taxon>
        <taxon>Mycosphaerellales</taxon>
        <taxon>Mycosphaerellaceae</taxon>
        <taxon>Zasmidium</taxon>
    </lineage>
</organism>
<gene>
    <name evidence="3" type="ORF">PRZ48_007324</name>
</gene>
<name>A0ABR0EJ49_ZASCE</name>
<dbReference type="Pfam" id="PF13847">
    <property type="entry name" value="Methyltransf_31"/>
    <property type="match status" value="1"/>
</dbReference>